<sequence>MFLSLVVGSWSLVGFSVSADEPGDSNFVYLFHLYYDNGQLLADRDFEFKYDVIPEEYKPGPVTTQFPFSGEVVSLLNQTAATFEFDPRGGNPNFLEGKIKVKAPYVPDGQKAVFYNSQGRTLLTIFVSESSFCNDDGVCNFDRGEDYLNCSNDCKGLPTTNYQQPTTDGGGQDGMLTAAIYVLIIVGAGLGGWFGWRWWKGRRELPTIPPISPTSQLPQNPNVQQ</sequence>
<dbReference type="Proteomes" id="UP000176581">
    <property type="component" value="Unassembled WGS sequence"/>
</dbReference>
<evidence type="ECO:0000256" key="1">
    <source>
        <dbReference type="SAM" id="Phobius"/>
    </source>
</evidence>
<protein>
    <submittedName>
        <fullName evidence="2">Uncharacterized protein</fullName>
    </submittedName>
</protein>
<comment type="caution">
    <text evidence="2">The sequence shown here is derived from an EMBL/GenBank/DDBJ whole genome shotgun (WGS) entry which is preliminary data.</text>
</comment>
<accession>A0A1F8FLT8</accession>
<evidence type="ECO:0000313" key="2">
    <source>
        <dbReference type="EMBL" id="OGN13981.1"/>
    </source>
</evidence>
<proteinExistence type="predicted"/>
<name>A0A1F8FLT8_9BACT</name>
<dbReference type="AlphaFoldDB" id="A0A1F8FLT8"/>
<gene>
    <name evidence="2" type="ORF">A3J47_04275</name>
</gene>
<keyword evidence="1" id="KW-1133">Transmembrane helix</keyword>
<feature type="transmembrane region" description="Helical" evidence="1">
    <location>
        <begin position="174"/>
        <end position="196"/>
    </location>
</feature>
<evidence type="ECO:0000313" key="3">
    <source>
        <dbReference type="Proteomes" id="UP000176581"/>
    </source>
</evidence>
<keyword evidence="1" id="KW-0472">Membrane</keyword>
<keyword evidence="1" id="KW-0812">Transmembrane</keyword>
<organism evidence="2 3">
    <name type="scientific">Candidatus Yanofskybacteria bacterium RIFCSPHIGHO2_02_FULL_43_22</name>
    <dbReference type="NCBI Taxonomy" id="1802681"/>
    <lineage>
        <taxon>Bacteria</taxon>
        <taxon>Candidatus Yanofskyibacteriota</taxon>
    </lineage>
</organism>
<dbReference type="EMBL" id="MGJV01000029">
    <property type="protein sequence ID" value="OGN13981.1"/>
    <property type="molecule type" value="Genomic_DNA"/>
</dbReference>
<reference evidence="2 3" key="1">
    <citation type="journal article" date="2016" name="Nat. Commun.">
        <title>Thousands of microbial genomes shed light on interconnected biogeochemical processes in an aquifer system.</title>
        <authorList>
            <person name="Anantharaman K."/>
            <person name="Brown C.T."/>
            <person name="Hug L.A."/>
            <person name="Sharon I."/>
            <person name="Castelle C.J."/>
            <person name="Probst A.J."/>
            <person name="Thomas B.C."/>
            <person name="Singh A."/>
            <person name="Wilkins M.J."/>
            <person name="Karaoz U."/>
            <person name="Brodie E.L."/>
            <person name="Williams K.H."/>
            <person name="Hubbard S.S."/>
            <person name="Banfield J.F."/>
        </authorList>
    </citation>
    <scope>NUCLEOTIDE SEQUENCE [LARGE SCALE GENOMIC DNA]</scope>
</reference>